<dbReference type="CDD" id="cd01650">
    <property type="entry name" value="RT_nLTR_like"/>
    <property type="match status" value="1"/>
</dbReference>
<dbReference type="PROSITE" id="PS50878">
    <property type="entry name" value="RT_POL"/>
    <property type="match status" value="1"/>
</dbReference>
<dbReference type="InterPro" id="IPR012337">
    <property type="entry name" value="RNaseH-like_sf"/>
</dbReference>
<dbReference type="VEuPathDB" id="FungiDB:PMAA_057840"/>
<keyword evidence="3" id="KW-0548">Nucleotidyltransferase</keyword>
<dbReference type="GO" id="GO:0003964">
    <property type="term" value="F:RNA-directed DNA polymerase activity"/>
    <property type="evidence" value="ECO:0007669"/>
    <property type="project" value="UniProtKB-KW"/>
</dbReference>
<keyword evidence="3" id="KW-0695">RNA-directed DNA polymerase</keyword>
<dbReference type="SUPFAM" id="SSF56672">
    <property type="entry name" value="DNA/RNA polymerases"/>
    <property type="match status" value="1"/>
</dbReference>
<dbReference type="InterPro" id="IPR000477">
    <property type="entry name" value="RT_dom"/>
</dbReference>
<evidence type="ECO:0000313" key="4">
    <source>
        <dbReference type="Proteomes" id="UP000001294"/>
    </source>
</evidence>
<proteinExistence type="predicted"/>
<dbReference type="STRING" id="441960.B6QLM2"/>
<reference evidence="4" key="1">
    <citation type="journal article" date="2015" name="Genome Announc.">
        <title>Genome sequence of the AIDS-associated pathogen Penicillium marneffei (ATCC18224) and its near taxonomic relative Talaromyces stipitatus (ATCC10500).</title>
        <authorList>
            <person name="Nierman W.C."/>
            <person name="Fedorova-Abrams N.D."/>
            <person name="Andrianopoulos A."/>
        </authorList>
    </citation>
    <scope>NUCLEOTIDE SEQUENCE [LARGE SCALE GENOMIC DNA]</scope>
    <source>
        <strain evidence="4">ATCC 18224 / CBS 334.59 / QM 7333</strain>
    </source>
</reference>
<dbReference type="Pfam" id="PF00078">
    <property type="entry name" value="RVT_1"/>
    <property type="match status" value="1"/>
</dbReference>
<dbReference type="PhylomeDB" id="B6QLM2"/>
<feature type="domain" description="Reverse transcriptase" evidence="2">
    <location>
        <begin position="309"/>
        <end position="571"/>
    </location>
</feature>
<evidence type="ECO:0000256" key="1">
    <source>
        <dbReference type="SAM" id="MobiDB-lite"/>
    </source>
</evidence>
<dbReference type="InterPro" id="IPR036397">
    <property type="entry name" value="RNaseH_sf"/>
</dbReference>
<feature type="region of interest" description="Disordered" evidence="1">
    <location>
        <begin position="888"/>
        <end position="911"/>
    </location>
</feature>
<dbReference type="PANTHER" id="PTHR33481:SF1">
    <property type="entry name" value="ENDONUCLEASE_EXONUCLEASE_PHOSPHATASE DOMAIN-CONTAINING PROTEIN-RELATED"/>
    <property type="match status" value="1"/>
</dbReference>
<keyword evidence="4" id="KW-1185">Reference proteome</keyword>
<dbReference type="SUPFAM" id="SSF56219">
    <property type="entry name" value="DNase I-like"/>
    <property type="match status" value="1"/>
</dbReference>
<name>B6QLM2_TALMQ</name>
<dbReference type="Gene3D" id="3.30.420.10">
    <property type="entry name" value="Ribonuclease H-like superfamily/Ribonuclease H"/>
    <property type="match status" value="1"/>
</dbReference>
<dbReference type="HOGENOM" id="CLU_000680_23_5_1"/>
<dbReference type="EMBL" id="DS995903">
    <property type="protein sequence ID" value="EEA21999.1"/>
    <property type="molecule type" value="Genomic_DNA"/>
</dbReference>
<evidence type="ECO:0000259" key="2">
    <source>
        <dbReference type="PROSITE" id="PS50878"/>
    </source>
</evidence>
<accession>B6QLM2</accession>
<sequence length="1071" mass="119918">MTEHSLHSLLPRGTKTWHSGDTETTIDLVLASTELAEEMVKCGIHYTNHGSDHQAIETEFDISVPDRPTTERLLWKNAPWTEIRARVTTSLQGVPLDGSVQLQTDRLMIAVTEAVSKLTPKAKPSPYAKRWWTTDLTQLRRIYTYWRNQARSRRRAGCIIHELEQQAHKAAKEYHDAIRKQKKIHWEDFLANDANIWQATKYLKPNSSSFSDKIPPLVKADGSTTKDKGEQMKELLATFFPPLPTRIEDEGTRPQREPIHMPDLTMEEIERKVFEAKPWKAPGEDGLPAMVWRQLWPVVKERVFRIFQISLQDSDLPSQWRNAKIIPLKKPAKKNYALAKAWRPISLLSTLGKILEAVVAERISYAVEEFGLLPINHFGARKRRSAEQALLLLQEEIYKAWRNRKVLSLVSFDVQGAYNGVFKERLLQRLKARGIPDQIVRWIDAFCSRRTANILVNGSTSEQRELPQAGLPQGSPLSPILFLFFNADLVQHRISASGGAIAFVDDYTAWVSGPSAESLGLGKTKRATFECDKTAIVHFTRTASRSSSIPFLIKGEIVEPKESAKILGIVMDSQLRFKEHIANAATKGLTAAMALRRLKMTSPRSARQLFRATVAPVTDYASSVWMHACGARGTQYLNRIQKHGAIAVTGAFRTVATAVAEAEAGIQPFHNRHMEKAIKLHIDIQTLPESNPLVKLRTITTQRFRSPLQRIARALETTTTTERIETIQAFTISPWTARIQTIHEKDGEQTIQIAKKAIGILIATSASARSGIVGIGGHIRDTQADNNGTDISSFSITLGKRTEQNPYTAELEAMAVALERVPPGACCRWISILSSNRSAVAAISQPRQQSGQETIQRIYKQIETLYRRGNAVNAIWIPAHADINLKQRAKAEAQKATGTEHLPEKQPSQARSTAIRLALAERQLEWTLPENVGKYSKAVDAALPGKHTRSLYDRLNRKEAKILAQLRTGMTGLNSYLNRIGAADSDLCACGQASETVEHFLFRCTKWTAMREGMNQCTESRRGNLSFFLGGKSRSDPDRWQPDMKAVQAVIKYAIATGRLEQEPEAGPPST</sequence>
<dbReference type="Proteomes" id="UP000001294">
    <property type="component" value="Unassembled WGS sequence"/>
</dbReference>
<dbReference type="InterPro" id="IPR005135">
    <property type="entry name" value="Endo/exonuclease/phosphatase"/>
</dbReference>
<dbReference type="AlphaFoldDB" id="B6QLM2"/>
<dbReference type="SUPFAM" id="SSF53098">
    <property type="entry name" value="Ribonuclease H-like"/>
    <property type="match status" value="1"/>
</dbReference>
<dbReference type="InterPro" id="IPR036691">
    <property type="entry name" value="Endo/exonu/phosph_ase_sf"/>
</dbReference>
<protein>
    <submittedName>
        <fullName evidence="3">Reverse transcriptase, putative</fullName>
    </submittedName>
</protein>
<dbReference type="GO" id="GO:0003676">
    <property type="term" value="F:nucleic acid binding"/>
    <property type="evidence" value="ECO:0007669"/>
    <property type="project" value="InterPro"/>
</dbReference>
<organism evidence="3 4">
    <name type="scientific">Talaromyces marneffei (strain ATCC 18224 / CBS 334.59 / QM 7333)</name>
    <name type="common">Penicillium marneffei</name>
    <dbReference type="NCBI Taxonomy" id="441960"/>
    <lineage>
        <taxon>Eukaryota</taxon>
        <taxon>Fungi</taxon>
        <taxon>Dikarya</taxon>
        <taxon>Ascomycota</taxon>
        <taxon>Pezizomycotina</taxon>
        <taxon>Eurotiomycetes</taxon>
        <taxon>Eurotiomycetidae</taxon>
        <taxon>Eurotiales</taxon>
        <taxon>Trichocomaceae</taxon>
        <taxon>Talaromyces</taxon>
        <taxon>Talaromyces sect. Talaromyces</taxon>
    </lineage>
</organism>
<dbReference type="Gene3D" id="3.60.10.10">
    <property type="entry name" value="Endonuclease/exonuclease/phosphatase"/>
    <property type="match status" value="1"/>
</dbReference>
<gene>
    <name evidence="3" type="ORF">PMAA_057840</name>
</gene>
<dbReference type="PANTHER" id="PTHR33481">
    <property type="entry name" value="REVERSE TRANSCRIPTASE"/>
    <property type="match status" value="1"/>
</dbReference>
<dbReference type="Pfam" id="PF14529">
    <property type="entry name" value="Exo_endo_phos_2"/>
    <property type="match status" value="1"/>
</dbReference>
<evidence type="ECO:0000313" key="3">
    <source>
        <dbReference type="EMBL" id="EEA21999.1"/>
    </source>
</evidence>
<dbReference type="InterPro" id="IPR043502">
    <property type="entry name" value="DNA/RNA_pol_sf"/>
</dbReference>
<keyword evidence="3" id="KW-0808">Transferase</keyword>